<protein>
    <submittedName>
        <fullName evidence="1">Uncharacterized protein</fullName>
    </submittedName>
</protein>
<gene>
    <name evidence="1" type="ORF">BSTOLATCC_MIC55732</name>
</gene>
<dbReference type="Pfam" id="PF05811">
    <property type="entry name" value="DUF842"/>
    <property type="match status" value="1"/>
</dbReference>
<dbReference type="EMBL" id="CAJZBQ010000054">
    <property type="protein sequence ID" value="CAG9332282.1"/>
    <property type="molecule type" value="Genomic_DNA"/>
</dbReference>
<reference evidence="1" key="1">
    <citation type="submission" date="2021-09" db="EMBL/GenBank/DDBJ databases">
        <authorList>
            <consortium name="AG Swart"/>
            <person name="Singh M."/>
            <person name="Singh A."/>
            <person name="Seah K."/>
            <person name="Emmerich C."/>
        </authorList>
    </citation>
    <scope>NUCLEOTIDE SEQUENCE</scope>
    <source>
        <strain evidence="1">ATCC30299</strain>
    </source>
</reference>
<evidence type="ECO:0000313" key="2">
    <source>
        <dbReference type="Proteomes" id="UP001162131"/>
    </source>
</evidence>
<evidence type="ECO:0000313" key="1">
    <source>
        <dbReference type="EMBL" id="CAG9332282.1"/>
    </source>
</evidence>
<dbReference type="AlphaFoldDB" id="A0AAU9K159"/>
<keyword evidence="2" id="KW-1185">Reference proteome</keyword>
<sequence>MEEFFKTTAEKLKSEEKAFISSIDPYMKELYADIYDCSSKCYLLPTSLPTSKICAKNCAVPGVRIKQEIKLQMEKCQRGLQDCVKSCIESNPESEEAGKGCIDECSEKSVQMMQNMTIKVTKLFNNHK</sequence>
<comment type="caution">
    <text evidence="1">The sequence shown here is derived from an EMBL/GenBank/DDBJ whole genome shotgun (WGS) entry which is preliminary data.</text>
</comment>
<accession>A0AAU9K159</accession>
<name>A0AAU9K159_9CILI</name>
<dbReference type="Proteomes" id="UP001162131">
    <property type="component" value="Unassembled WGS sequence"/>
</dbReference>
<organism evidence="1 2">
    <name type="scientific">Blepharisma stoltei</name>
    <dbReference type="NCBI Taxonomy" id="1481888"/>
    <lineage>
        <taxon>Eukaryota</taxon>
        <taxon>Sar</taxon>
        <taxon>Alveolata</taxon>
        <taxon>Ciliophora</taxon>
        <taxon>Postciliodesmatophora</taxon>
        <taxon>Heterotrichea</taxon>
        <taxon>Heterotrichida</taxon>
        <taxon>Blepharismidae</taxon>
        <taxon>Blepharisma</taxon>
    </lineage>
</organism>
<proteinExistence type="predicted"/>
<dbReference type="InterPro" id="IPR008560">
    <property type="entry name" value="DUF842_euk"/>
</dbReference>